<dbReference type="EMBL" id="AJSR01001786">
    <property type="protein sequence ID" value="EKM30117.1"/>
    <property type="molecule type" value="Genomic_DNA"/>
</dbReference>
<organism evidence="1 2">
    <name type="scientific">Vibrio harveyi</name>
    <name type="common">Beneckea harveyi</name>
    <dbReference type="NCBI Taxonomy" id="669"/>
    <lineage>
        <taxon>Bacteria</taxon>
        <taxon>Pseudomonadati</taxon>
        <taxon>Pseudomonadota</taxon>
        <taxon>Gammaproteobacteria</taxon>
        <taxon>Vibrionales</taxon>
        <taxon>Vibrionaceae</taxon>
        <taxon>Vibrio</taxon>
    </lineage>
</organism>
<sequence>SNLSFALRLFDREYSLPSKACHTAIQPAFPCPMLYGLPITPFLLPLLVPSGKPNSFTSSSPPPYPSISV</sequence>
<protein>
    <submittedName>
        <fullName evidence="1">Uncharacterized protein</fullName>
    </submittedName>
</protein>
<accession>A0A454CUQ0</accession>
<dbReference type="Proteomes" id="UP000008367">
    <property type="component" value="Unassembled WGS sequence"/>
</dbReference>
<gene>
    <name evidence="1" type="ORF">VCHENC02_4132B</name>
</gene>
<reference evidence="1 2" key="1">
    <citation type="submission" date="2012-10" db="EMBL/GenBank/DDBJ databases">
        <title>Genome sequence of Vibrio Cholerae HENC-02.</title>
        <authorList>
            <person name="Eppinger M."/>
            <person name="Hasan N.A."/>
            <person name="Sengamalay N."/>
            <person name="Hine E."/>
            <person name="Su Q."/>
            <person name="Daugherty S.C."/>
            <person name="Young S."/>
            <person name="Sadzewicz L."/>
            <person name="Tallon L."/>
            <person name="Cebula T.A."/>
            <person name="Ravel J."/>
            <person name="Colwell R.R."/>
        </authorList>
    </citation>
    <scope>NUCLEOTIDE SEQUENCE [LARGE SCALE GENOMIC DNA]</scope>
    <source>
        <strain evidence="1 2">HENC-02</strain>
    </source>
</reference>
<feature type="non-terminal residue" evidence="1">
    <location>
        <position position="1"/>
    </location>
</feature>
<dbReference type="AlphaFoldDB" id="A0A454CUQ0"/>
<evidence type="ECO:0000313" key="2">
    <source>
        <dbReference type="Proteomes" id="UP000008367"/>
    </source>
</evidence>
<proteinExistence type="predicted"/>
<comment type="caution">
    <text evidence="1">The sequence shown here is derived from an EMBL/GenBank/DDBJ whole genome shotgun (WGS) entry which is preliminary data.</text>
</comment>
<name>A0A454CUQ0_VIBHA</name>
<evidence type="ECO:0000313" key="1">
    <source>
        <dbReference type="EMBL" id="EKM30117.1"/>
    </source>
</evidence>